<dbReference type="GeneID" id="63726231"/>
<protein>
    <submittedName>
        <fullName evidence="1">Uncharacterized protein</fullName>
    </submittedName>
</protein>
<dbReference type="RefSeq" id="XP_040672463.1">
    <property type="nucleotide sequence ID" value="XM_040810720.1"/>
</dbReference>
<sequence>MNLSGSEDTPSLAPQSPIHIASRSKTERHYIAVYFRLLHPYWPFIHQGSFKGLDESPLPVQSMVVIGFWLSNEGGGQSRAMLARYCQNDLPAYVWVSIEEIKRFNFALYEVCTAYSCGVPNKIAVSKRGLRAQDLEFPLPRNTPLWNATSKAEWVSAATEDVYCHNFDSILENEWFSKSAHVLEALDTA</sequence>
<organism evidence="1 2">
    <name type="scientific">Aspergillus versicolor CBS 583.65</name>
    <dbReference type="NCBI Taxonomy" id="1036611"/>
    <lineage>
        <taxon>Eukaryota</taxon>
        <taxon>Fungi</taxon>
        <taxon>Dikarya</taxon>
        <taxon>Ascomycota</taxon>
        <taxon>Pezizomycotina</taxon>
        <taxon>Eurotiomycetes</taxon>
        <taxon>Eurotiomycetidae</taxon>
        <taxon>Eurotiales</taxon>
        <taxon>Aspergillaceae</taxon>
        <taxon>Aspergillus</taxon>
        <taxon>Aspergillus subgen. Nidulantes</taxon>
    </lineage>
</organism>
<dbReference type="OrthoDB" id="10261408at2759"/>
<proteinExistence type="predicted"/>
<dbReference type="STRING" id="1036611.A0A1L9PYS7"/>
<evidence type="ECO:0000313" key="1">
    <source>
        <dbReference type="EMBL" id="OJJ06701.1"/>
    </source>
</evidence>
<gene>
    <name evidence="1" type="ORF">ASPVEDRAFT_333388</name>
</gene>
<keyword evidence="2" id="KW-1185">Reference proteome</keyword>
<dbReference type="VEuPathDB" id="FungiDB:ASPVEDRAFT_333388"/>
<reference evidence="2" key="1">
    <citation type="journal article" date="2017" name="Genome Biol.">
        <title>Comparative genomics reveals high biological diversity and specific adaptations in the industrially and medically important fungal genus Aspergillus.</title>
        <authorList>
            <person name="de Vries R.P."/>
            <person name="Riley R."/>
            <person name="Wiebenga A."/>
            <person name="Aguilar-Osorio G."/>
            <person name="Amillis S."/>
            <person name="Uchima C.A."/>
            <person name="Anderluh G."/>
            <person name="Asadollahi M."/>
            <person name="Askin M."/>
            <person name="Barry K."/>
            <person name="Battaglia E."/>
            <person name="Bayram O."/>
            <person name="Benocci T."/>
            <person name="Braus-Stromeyer S.A."/>
            <person name="Caldana C."/>
            <person name="Canovas D."/>
            <person name="Cerqueira G.C."/>
            <person name="Chen F."/>
            <person name="Chen W."/>
            <person name="Choi C."/>
            <person name="Clum A."/>
            <person name="Dos Santos R.A."/>
            <person name="Damasio A.R."/>
            <person name="Diallinas G."/>
            <person name="Emri T."/>
            <person name="Fekete E."/>
            <person name="Flipphi M."/>
            <person name="Freyberg S."/>
            <person name="Gallo A."/>
            <person name="Gournas C."/>
            <person name="Habgood R."/>
            <person name="Hainaut M."/>
            <person name="Harispe M.L."/>
            <person name="Henrissat B."/>
            <person name="Hilden K.S."/>
            <person name="Hope R."/>
            <person name="Hossain A."/>
            <person name="Karabika E."/>
            <person name="Karaffa L."/>
            <person name="Karanyi Z."/>
            <person name="Krasevec N."/>
            <person name="Kuo A."/>
            <person name="Kusch H."/>
            <person name="LaButti K."/>
            <person name="Lagendijk E.L."/>
            <person name="Lapidus A."/>
            <person name="Levasseur A."/>
            <person name="Lindquist E."/>
            <person name="Lipzen A."/>
            <person name="Logrieco A.F."/>
            <person name="MacCabe A."/>
            <person name="Maekelae M.R."/>
            <person name="Malavazi I."/>
            <person name="Melin P."/>
            <person name="Meyer V."/>
            <person name="Mielnichuk N."/>
            <person name="Miskei M."/>
            <person name="Molnar A.P."/>
            <person name="Mule G."/>
            <person name="Ngan C.Y."/>
            <person name="Orejas M."/>
            <person name="Orosz E."/>
            <person name="Ouedraogo J.P."/>
            <person name="Overkamp K.M."/>
            <person name="Park H.-S."/>
            <person name="Perrone G."/>
            <person name="Piumi F."/>
            <person name="Punt P.J."/>
            <person name="Ram A.F."/>
            <person name="Ramon A."/>
            <person name="Rauscher S."/>
            <person name="Record E."/>
            <person name="Riano-Pachon D.M."/>
            <person name="Robert V."/>
            <person name="Roehrig J."/>
            <person name="Ruller R."/>
            <person name="Salamov A."/>
            <person name="Salih N.S."/>
            <person name="Samson R.A."/>
            <person name="Sandor E."/>
            <person name="Sanguinetti M."/>
            <person name="Schuetze T."/>
            <person name="Sepcic K."/>
            <person name="Shelest E."/>
            <person name="Sherlock G."/>
            <person name="Sophianopoulou V."/>
            <person name="Squina F.M."/>
            <person name="Sun H."/>
            <person name="Susca A."/>
            <person name="Todd R.B."/>
            <person name="Tsang A."/>
            <person name="Unkles S.E."/>
            <person name="van de Wiele N."/>
            <person name="van Rossen-Uffink D."/>
            <person name="Oliveira J.V."/>
            <person name="Vesth T.C."/>
            <person name="Visser J."/>
            <person name="Yu J.-H."/>
            <person name="Zhou M."/>
            <person name="Andersen M.R."/>
            <person name="Archer D.B."/>
            <person name="Baker S.E."/>
            <person name="Benoit I."/>
            <person name="Brakhage A.A."/>
            <person name="Braus G.H."/>
            <person name="Fischer R."/>
            <person name="Frisvad J.C."/>
            <person name="Goldman G.H."/>
            <person name="Houbraken J."/>
            <person name="Oakley B."/>
            <person name="Pocsi I."/>
            <person name="Scazzocchio C."/>
            <person name="Seiboth B."/>
            <person name="vanKuyk P.A."/>
            <person name="Wortman J."/>
            <person name="Dyer P.S."/>
            <person name="Grigoriev I.V."/>
        </authorList>
    </citation>
    <scope>NUCLEOTIDE SEQUENCE [LARGE SCALE GENOMIC DNA]</scope>
    <source>
        <strain evidence="2">CBS 583.65</strain>
    </source>
</reference>
<dbReference type="EMBL" id="KV878135">
    <property type="protein sequence ID" value="OJJ06701.1"/>
    <property type="molecule type" value="Genomic_DNA"/>
</dbReference>
<dbReference type="Proteomes" id="UP000184073">
    <property type="component" value="Unassembled WGS sequence"/>
</dbReference>
<name>A0A1L9PYS7_ASPVE</name>
<accession>A0A1L9PYS7</accession>
<evidence type="ECO:0000313" key="2">
    <source>
        <dbReference type="Proteomes" id="UP000184073"/>
    </source>
</evidence>
<dbReference type="AlphaFoldDB" id="A0A1L9PYS7"/>